<sequence>MNDAKNWFLGLPFEIIDKVFVECLPTGFQPLHPRYAPLLLTHVCSFWRTFALNCPNLWKRFSLKSTRIAEVGDNRAKEEVFAGRQQKMLQQIALWRSASKGPRLTVSLDLAHTSPLTSNEPVWHEHIQAVLLDHIERIHKLRLFLPSDSEVIPLLRLPGQRLCNLEYLQLEVWQSSDQSELVEHFSVVPNLRQVQLAVGRGDVTPVFRYQQLTHLYLLDHSTYQGSLRLHTVLQNCPTLKRLSMLVYQLDSPWTMKGSTIVMDHLTDLSLIFKFRPPPCPPIDPSIFNQKSFPVLNYLQLACQGHWPIFSGATQDDAHRAHFLSQLCLLRTLVLTRQSISGDELLKLLNSTPLLIKLSVQSDLKTYFSFFDGLTYCPSKANLKQSCIPKLEEFAIYVNTAKSSRDDEFKMELVRFRDSMLLMIQSRCPPRHKVLSIDDDPPARLRKFLLCTDTGGLKTLIPDSLDDINSLLIDGLDFESREVATGSAEEWAVEGLSF</sequence>
<organism evidence="1 2">
    <name type="scientific">Galerina marginata (strain CBS 339.88)</name>
    <dbReference type="NCBI Taxonomy" id="685588"/>
    <lineage>
        <taxon>Eukaryota</taxon>
        <taxon>Fungi</taxon>
        <taxon>Dikarya</taxon>
        <taxon>Basidiomycota</taxon>
        <taxon>Agaricomycotina</taxon>
        <taxon>Agaricomycetes</taxon>
        <taxon>Agaricomycetidae</taxon>
        <taxon>Agaricales</taxon>
        <taxon>Agaricineae</taxon>
        <taxon>Strophariaceae</taxon>
        <taxon>Galerina</taxon>
    </lineage>
</organism>
<dbReference type="EMBL" id="KL142378">
    <property type="protein sequence ID" value="KDR76452.1"/>
    <property type="molecule type" value="Genomic_DNA"/>
</dbReference>
<dbReference type="Gene3D" id="3.80.10.10">
    <property type="entry name" value="Ribonuclease Inhibitor"/>
    <property type="match status" value="1"/>
</dbReference>
<reference evidence="2" key="1">
    <citation type="journal article" date="2014" name="Proc. Natl. Acad. Sci. U.S.A.">
        <title>Extensive sampling of basidiomycete genomes demonstrates inadequacy of the white-rot/brown-rot paradigm for wood decay fungi.</title>
        <authorList>
            <person name="Riley R."/>
            <person name="Salamov A.A."/>
            <person name="Brown D.W."/>
            <person name="Nagy L.G."/>
            <person name="Floudas D."/>
            <person name="Held B.W."/>
            <person name="Levasseur A."/>
            <person name="Lombard V."/>
            <person name="Morin E."/>
            <person name="Otillar R."/>
            <person name="Lindquist E.A."/>
            <person name="Sun H."/>
            <person name="LaButti K.M."/>
            <person name="Schmutz J."/>
            <person name="Jabbour D."/>
            <person name="Luo H."/>
            <person name="Baker S.E."/>
            <person name="Pisabarro A.G."/>
            <person name="Walton J.D."/>
            <person name="Blanchette R.A."/>
            <person name="Henrissat B."/>
            <person name="Martin F."/>
            <person name="Cullen D."/>
            <person name="Hibbett D.S."/>
            <person name="Grigoriev I.V."/>
        </authorList>
    </citation>
    <scope>NUCLEOTIDE SEQUENCE [LARGE SCALE GENOMIC DNA]</scope>
    <source>
        <strain evidence="2">CBS 339.88</strain>
    </source>
</reference>
<dbReference type="InterPro" id="IPR032675">
    <property type="entry name" value="LRR_dom_sf"/>
</dbReference>
<dbReference type="Proteomes" id="UP000027222">
    <property type="component" value="Unassembled WGS sequence"/>
</dbReference>
<name>A0A067T2E3_GALM3</name>
<keyword evidence="2" id="KW-1185">Reference proteome</keyword>
<evidence type="ECO:0000313" key="1">
    <source>
        <dbReference type="EMBL" id="KDR76452.1"/>
    </source>
</evidence>
<evidence type="ECO:0000313" key="2">
    <source>
        <dbReference type="Proteomes" id="UP000027222"/>
    </source>
</evidence>
<dbReference type="OrthoDB" id="2269034at2759"/>
<protein>
    <submittedName>
        <fullName evidence="1">Uncharacterized protein</fullName>
    </submittedName>
</protein>
<gene>
    <name evidence="1" type="ORF">GALMADRAFT_246812</name>
</gene>
<accession>A0A067T2E3</accession>
<dbReference type="AlphaFoldDB" id="A0A067T2E3"/>
<proteinExistence type="predicted"/>
<dbReference type="HOGENOM" id="CLU_679797_0_0_1"/>